<evidence type="ECO:0000256" key="3">
    <source>
        <dbReference type="SAM" id="MobiDB-lite"/>
    </source>
</evidence>
<comment type="pathway">
    <text evidence="2">Porphyrin-containing compound metabolism.</text>
</comment>
<dbReference type="Pfam" id="PF17863">
    <property type="entry name" value="AAA_lid_2"/>
    <property type="match status" value="1"/>
</dbReference>
<accession>A0A7S2W7E6</accession>
<dbReference type="InterPro" id="IPR041628">
    <property type="entry name" value="ChlI/MoxR_AAA_lid"/>
</dbReference>
<evidence type="ECO:0000256" key="1">
    <source>
        <dbReference type="ARBA" id="ARBA00012825"/>
    </source>
</evidence>
<evidence type="ECO:0000259" key="4">
    <source>
        <dbReference type="Pfam" id="PF17863"/>
    </source>
</evidence>
<gene>
    <name evidence="5" type="ORF">QSP1433_LOCUS3563</name>
</gene>
<dbReference type="Gene3D" id="1.10.8.80">
    <property type="entry name" value="Magnesium chelatase subunit I, C-Terminal domain"/>
    <property type="match status" value="1"/>
</dbReference>
<evidence type="ECO:0000256" key="2">
    <source>
        <dbReference type="ARBA" id="ARBA00023444"/>
    </source>
</evidence>
<feature type="region of interest" description="Disordered" evidence="3">
    <location>
        <begin position="1"/>
        <end position="34"/>
    </location>
</feature>
<feature type="compositionally biased region" description="Basic and acidic residues" evidence="3">
    <location>
        <begin position="130"/>
        <end position="149"/>
    </location>
</feature>
<organism evidence="5">
    <name type="scientific">Mucochytrium quahogii</name>
    <dbReference type="NCBI Taxonomy" id="96639"/>
    <lineage>
        <taxon>Eukaryota</taxon>
        <taxon>Sar</taxon>
        <taxon>Stramenopiles</taxon>
        <taxon>Bigyra</taxon>
        <taxon>Labyrinthulomycetes</taxon>
        <taxon>Thraustochytrida</taxon>
        <taxon>Thraustochytriidae</taxon>
        <taxon>Mucochytrium</taxon>
    </lineage>
</organism>
<dbReference type="EMBL" id="HBHK01005982">
    <property type="protein sequence ID" value="CAD9671457.1"/>
    <property type="molecule type" value="Transcribed_RNA"/>
</dbReference>
<dbReference type="GO" id="GO:0016851">
    <property type="term" value="F:magnesium chelatase activity"/>
    <property type="evidence" value="ECO:0007669"/>
    <property type="project" value="UniProtKB-EC"/>
</dbReference>
<protein>
    <recommendedName>
        <fullName evidence="1">magnesium chelatase</fullName>
        <ecNumber evidence="1">6.6.1.1</ecNumber>
    </recommendedName>
</protein>
<sequence length="510" mass="56916">MEPASMYENAVGTSQAKQEPPPGEEKHADGKGGLPKLWKEDPDLYFSWALSLGVIAGGHVLVDLLPDNDQLYTLTSLETAAIGKKFERAAREYLDTKNVTRVVCEEDMTADYFFYLFATAVQQNSQGGKSTREEKPSSRFKRGDRERTRQSTYNVKSSLGGLKPHKTSKIAKRGSLAQAAAPFVLILQDMHLLPHETQLALVEIFSRKTMPVAFASFLRGMSISNTGDSTMLVPGNMEINIPHIVVGLCTTLQVPTLDYICVSEDETNICPELFQSFLMRIPIKLPERSMITANKAKYNQNFRDDASGTLEESWEYSGNPGEELFRKDSVSSSRRRSTVHGEMAYDTKGGNKPRIFLWENSPSTITVGSYSIPAPATKTYCVMKVDLSPEKEKTASVHISSEMETHLYNIITALRMHPYVLSGPSSRCLTLLQNCAKVVASFTHNRDFVTPLDITDVVIEVLAHQIIPSFRSVPENQLPERSSHPKDWHPLTAARYIVATTIQFYVPTPR</sequence>
<proteinExistence type="predicted"/>
<dbReference type="EC" id="6.6.1.1" evidence="1"/>
<evidence type="ECO:0000313" key="5">
    <source>
        <dbReference type="EMBL" id="CAD9671457.1"/>
    </source>
</evidence>
<feature type="region of interest" description="Disordered" evidence="3">
    <location>
        <begin position="125"/>
        <end position="150"/>
    </location>
</feature>
<feature type="domain" description="ChlI/MoxR AAA lid" evidence="4">
    <location>
        <begin position="413"/>
        <end position="474"/>
    </location>
</feature>
<dbReference type="AlphaFoldDB" id="A0A7S2W7E6"/>
<reference evidence="5" key="1">
    <citation type="submission" date="2021-01" db="EMBL/GenBank/DDBJ databases">
        <authorList>
            <person name="Corre E."/>
            <person name="Pelletier E."/>
            <person name="Niang G."/>
            <person name="Scheremetjew M."/>
            <person name="Finn R."/>
            <person name="Kale V."/>
            <person name="Holt S."/>
            <person name="Cochrane G."/>
            <person name="Meng A."/>
            <person name="Brown T."/>
            <person name="Cohen L."/>
        </authorList>
    </citation>
    <scope>NUCLEOTIDE SEQUENCE</scope>
    <source>
        <strain evidence="5">NY070348D</strain>
    </source>
</reference>
<name>A0A7S2W7E6_9STRA</name>